<dbReference type="PANTHER" id="PTHR34698">
    <property type="entry name" value="5-OXOPROLINASE SUBUNIT B"/>
    <property type="match status" value="1"/>
</dbReference>
<dbReference type="Pfam" id="PF02682">
    <property type="entry name" value="CT_C_D"/>
    <property type="match status" value="1"/>
</dbReference>
<dbReference type="InterPro" id="IPR003833">
    <property type="entry name" value="CT_C_D"/>
</dbReference>
<proteinExistence type="predicted"/>
<accession>A0A1I3XMY9</accession>
<sequence>MEQTMHPLGDQALIIDFGDRIDEETNYEVRKVASHLDREKPDWMVEYIPAFTTVTIFYDPFYIANHISKANQLPYDWVQEEMRHMLSELKDHGQTSRSIDIPVCYGGELGPDLPYVAKRNNMTEEEVIATHMEGEYLVYMIGFAPGFPYIGGMDKKIATPRRDDPRLTIPAGSVGIAGEQTGVYPIETPGGWQLIGRTPVKLFDPKKETPSLLQAGDRIRFTRINAEDYKEMKEDEE</sequence>
<evidence type="ECO:0000313" key="5">
    <source>
        <dbReference type="EMBL" id="SFK20912.1"/>
    </source>
</evidence>
<dbReference type="EMBL" id="FOSB01000009">
    <property type="protein sequence ID" value="SFK20912.1"/>
    <property type="molecule type" value="Genomic_DNA"/>
</dbReference>
<keyword evidence="6" id="KW-1185">Reference proteome</keyword>
<dbReference type="SMART" id="SM00796">
    <property type="entry name" value="AHS1"/>
    <property type="match status" value="1"/>
</dbReference>
<dbReference type="PANTHER" id="PTHR34698:SF2">
    <property type="entry name" value="5-OXOPROLINASE SUBUNIT B"/>
    <property type="match status" value="1"/>
</dbReference>
<dbReference type="AlphaFoldDB" id="A0A1I3XMY9"/>
<evidence type="ECO:0000256" key="1">
    <source>
        <dbReference type="ARBA" id="ARBA00022741"/>
    </source>
</evidence>
<dbReference type="InterPro" id="IPR010016">
    <property type="entry name" value="PxpB"/>
</dbReference>
<reference evidence="6" key="1">
    <citation type="submission" date="2016-10" db="EMBL/GenBank/DDBJ databases">
        <authorList>
            <person name="Varghese N."/>
            <person name="Submissions S."/>
        </authorList>
    </citation>
    <scope>NUCLEOTIDE SEQUENCE [LARGE SCALE GENOMIC DNA]</scope>
    <source>
        <strain evidence="6">CGMCC 1.3704</strain>
    </source>
</reference>
<evidence type="ECO:0000256" key="2">
    <source>
        <dbReference type="ARBA" id="ARBA00022801"/>
    </source>
</evidence>
<evidence type="ECO:0000256" key="3">
    <source>
        <dbReference type="ARBA" id="ARBA00022840"/>
    </source>
</evidence>
<dbReference type="OrthoDB" id="9778567at2"/>
<protein>
    <submittedName>
        <fullName evidence="5">Inhibitor of KinA</fullName>
    </submittedName>
</protein>
<dbReference type="InterPro" id="IPR029000">
    <property type="entry name" value="Cyclophilin-like_dom_sf"/>
</dbReference>
<dbReference type="RefSeq" id="WP_075037358.1">
    <property type="nucleotide sequence ID" value="NZ_FOSB01000009.1"/>
</dbReference>
<evidence type="ECO:0000313" key="6">
    <source>
        <dbReference type="Proteomes" id="UP000183557"/>
    </source>
</evidence>
<keyword evidence="1" id="KW-0547">Nucleotide-binding</keyword>
<gene>
    <name evidence="5" type="ORF">SAMN04487936_10944</name>
</gene>
<dbReference type="GO" id="GO:0005524">
    <property type="term" value="F:ATP binding"/>
    <property type="evidence" value="ECO:0007669"/>
    <property type="project" value="UniProtKB-KW"/>
</dbReference>
<organism evidence="5 6">
    <name type="scientific">Halobacillus dabanensis</name>
    <dbReference type="NCBI Taxonomy" id="240302"/>
    <lineage>
        <taxon>Bacteria</taxon>
        <taxon>Bacillati</taxon>
        <taxon>Bacillota</taxon>
        <taxon>Bacilli</taxon>
        <taxon>Bacillales</taxon>
        <taxon>Bacillaceae</taxon>
        <taxon>Halobacillus</taxon>
    </lineage>
</organism>
<dbReference type="NCBIfam" id="TIGR00370">
    <property type="entry name" value="5-oxoprolinase subunit PxpB"/>
    <property type="match status" value="1"/>
</dbReference>
<dbReference type="Gene3D" id="3.30.1360.40">
    <property type="match status" value="1"/>
</dbReference>
<keyword evidence="3" id="KW-0067">ATP-binding</keyword>
<keyword evidence="2" id="KW-0378">Hydrolase</keyword>
<feature type="domain" description="Carboxyltransferase" evidence="4">
    <location>
        <begin position="3"/>
        <end position="213"/>
    </location>
</feature>
<name>A0A1I3XMY9_HALDA</name>
<dbReference type="SUPFAM" id="SSF50891">
    <property type="entry name" value="Cyclophilin-like"/>
    <property type="match status" value="1"/>
</dbReference>
<dbReference type="Gene3D" id="2.40.100.10">
    <property type="entry name" value="Cyclophilin-like"/>
    <property type="match status" value="1"/>
</dbReference>
<evidence type="ECO:0000259" key="4">
    <source>
        <dbReference type="SMART" id="SM00796"/>
    </source>
</evidence>
<dbReference type="SUPFAM" id="SSF160467">
    <property type="entry name" value="PH0987 N-terminal domain-like"/>
    <property type="match status" value="1"/>
</dbReference>
<dbReference type="GO" id="GO:0016787">
    <property type="term" value="F:hydrolase activity"/>
    <property type="evidence" value="ECO:0007669"/>
    <property type="project" value="UniProtKB-KW"/>
</dbReference>
<dbReference type="Proteomes" id="UP000183557">
    <property type="component" value="Unassembled WGS sequence"/>
</dbReference>